<dbReference type="GO" id="GO:0016491">
    <property type="term" value="F:oxidoreductase activity"/>
    <property type="evidence" value="ECO:0007669"/>
    <property type="project" value="UniProtKB-KW"/>
</dbReference>
<organism evidence="4 5">
    <name type="scientific">Arenicella chitinivorans</name>
    <dbReference type="NCBI Taxonomy" id="1329800"/>
    <lineage>
        <taxon>Bacteria</taxon>
        <taxon>Pseudomonadati</taxon>
        <taxon>Pseudomonadota</taxon>
        <taxon>Gammaproteobacteria</taxon>
        <taxon>Arenicellales</taxon>
        <taxon>Arenicellaceae</taxon>
        <taxon>Arenicella</taxon>
    </lineage>
</organism>
<dbReference type="InterPro" id="IPR019665">
    <property type="entry name" value="OxRdtase/DH_put_Rossmann_dom"/>
</dbReference>
<dbReference type="InterPro" id="IPR018931">
    <property type="entry name" value="DUF2520"/>
</dbReference>
<dbReference type="RefSeq" id="WP_189398368.1">
    <property type="nucleotide sequence ID" value="NZ_BMXA01000001.1"/>
</dbReference>
<sequence>MTRGVTNPSVSIIGAGKVGRSLHQLMHLIGMDASLTGRDPSAQSNAMRTADVVLLTVPDGKIQPLAEALASECQGDTVVAHCSGALSSHCLTAIQQAGGRTASIHPLNTFPSVDAALARFNSLTHQSHAFVEGDPVAVDLLTVLFSRLGFEVSHLNAESKVLYHAACVFACNYLTVLLDVSVEMAEQAGLSGDTFLTAIKPLVTATLENLHQFGTVAGLSGPIARGDATTVGAHLDALPDVDQRLLYQALGQRAVSMAEQRGELSEASLKELKTLLTEGKSRP</sequence>
<dbReference type="EMBL" id="BMXA01000001">
    <property type="protein sequence ID" value="GGZ98969.1"/>
    <property type="molecule type" value="Genomic_DNA"/>
</dbReference>
<keyword evidence="1" id="KW-0560">Oxidoreductase</keyword>
<dbReference type="PANTHER" id="PTHR40459">
    <property type="entry name" value="CONSERVED HYPOTHETICAL ALANINE AND LEUCINE RICH PROTEIN"/>
    <property type="match status" value="1"/>
</dbReference>
<dbReference type="InterPro" id="IPR036291">
    <property type="entry name" value="NAD(P)-bd_dom_sf"/>
</dbReference>
<dbReference type="InterPro" id="IPR008927">
    <property type="entry name" value="6-PGluconate_DH-like_C_sf"/>
</dbReference>
<evidence type="ECO:0000259" key="3">
    <source>
        <dbReference type="Pfam" id="PF10728"/>
    </source>
</evidence>
<evidence type="ECO:0000256" key="1">
    <source>
        <dbReference type="ARBA" id="ARBA00023002"/>
    </source>
</evidence>
<dbReference type="Proteomes" id="UP000614811">
    <property type="component" value="Unassembled WGS sequence"/>
</dbReference>
<dbReference type="SUPFAM" id="SSF48179">
    <property type="entry name" value="6-phosphogluconate dehydrogenase C-terminal domain-like"/>
    <property type="match status" value="1"/>
</dbReference>
<feature type="domain" description="Putative oxidoreductase/dehydrogenase Rossmann-like" evidence="2">
    <location>
        <begin position="45"/>
        <end position="106"/>
    </location>
</feature>
<comment type="caution">
    <text evidence="4">The sequence shown here is derived from an EMBL/GenBank/DDBJ whole genome shotgun (WGS) entry which is preliminary data.</text>
</comment>
<dbReference type="Gene3D" id="1.10.1040.20">
    <property type="entry name" value="ProC-like, C-terminal domain"/>
    <property type="match status" value="1"/>
</dbReference>
<dbReference type="InterPro" id="IPR037108">
    <property type="entry name" value="TM1727-like_C_sf"/>
</dbReference>
<proteinExistence type="predicted"/>
<dbReference type="Pfam" id="PF10728">
    <property type="entry name" value="DUF2520"/>
    <property type="match status" value="1"/>
</dbReference>
<evidence type="ECO:0008006" key="6">
    <source>
        <dbReference type="Google" id="ProtNLM"/>
    </source>
</evidence>
<name>A0A918VGB0_9GAMM</name>
<gene>
    <name evidence="4" type="ORF">GCM10008090_04400</name>
</gene>
<dbReference type="Gene3D" id="3.40.50.720">
    <property type="entry name" value="NAD(P)-binding Rossmann-like Domain"/>
    <property type="match status" value="1"/>
</dbReference>
<reference evidence="4" key="2">
    <citation type="submission" date="2020-09" db="EMBL/GenBank/DDBJ databases">
        <authorList>
            <person name="Sun Q."/>
            <person name="Kim S."/>
        </authorList>
    </citation>
    <scope>NUCLEOTIDE SEQUENCE</scope>
    <source>
        <strain evidence="4">KCTC 12711</strain>
    </source>
</reference>
<dbReference type="Pfam" id="PF10727">
    <property type="entry name" value="Rossmann-like"/>
    <property type="match status" value="1"/>
</dbReference>
<dbReference type="AlphaFoldDB" id="A0A918VGB0"/>
<feature type="domain" description="DUF2520" evidence="3">
    <location>
        <begin position="129"/>
        <end position="253"/>
    </location>
</feature>
<protein>
    <recommendedName>
        <fullName evidence="6">DUF2520 domain-containing protein</fullName>
    </recommendedName>
</protein>
<evidence type="ECO:0000313" key="4">
    <source>
        <dbReference type="EMBL" id="GGZ98969.1"/>
    </source>
</evidence>
<evidence type="ECO:0000313" key="5">
    <source>
        <dbReference type="Proteomes" id="UP000614811"/>
    </source>
</evidence>
<keyword evidence="5" id="KW-1185">Reference proteome</keyword>
<accession>A0A918VGB0</accession>
<evidence type="ECO:0000259" key="2">
    <source>
        <dbReference type="Pfam" id="PF10727"/>
    </source>
</evidence>
<dbReference type="SUPFAM" id="SSF51735">
    <property type="entry name" value="NAD(P)-binding Rossmann-fold domains"/>
    <property type="match status" value="1"/>
</dbReference>
<dbReference type="PANTHER" id="PTHR40459:SF1">
    <property type="entry name" value="CONSERVED HYPOTHETICAL ALANINE AND LEUCINE RICH PROTEIN"/>
    <property type="match status" value="1"/>
</dbReference>
<reference evidence="4" key="1">
    <citation type="journal article" date="2014" name="Int. J. Syst. Evol. Microbiol.">
        <title>Complete genome sequence of Corynebacterium casei LMG S-19264T (=DSM 44701T), isolated from a smear-ripened cheese.</title>
        <authorList>
            <consortium name="US DOE Joint Genome Institute (JGI-PGF)"/>
            <person name="Walter F."/>
            <person name="Albersmeier A."/>
            <person name="Kalinowski J."/>
            <person name="Ruckert C."/>
        </authorList>
    </citation>
    <scope>NUCLEOTIDE SEQUENCE</scope>
    <source>
        <strain evidence="4">KCTC 12711</strain>
    </source>
</reference>